<gene>
    <name evidence="3" type="ORF">Poli38472_009270</name>
</gene>
<feature type="transmembrane region" description="Helical" evidence="2">
    <location>
        <begin position="442"/>
        <end position="467"/>
    </location>
</feature>
<evidence type="ECO:0000313" key="3">
    <source>
        <dbReference type="EMBL" id="TMW65103.1"/>
    </source>
</evidence>
<proteinExistence type="predicted"/>
<feature type="transmembrane region" description="Helical" evidence="2">
    <location>
        <begin position="403"/>
        <end position="422"/>
    </location>
</feature>
<feature type="compositionally biased region" description="Basic and acidic residues" evidence="1">
    <location>
        <begin position="643"/>
        <end position="661"/>
    </location>
</feature>
<feature type="transmembrane region" description="Helical" evidence="2">
    <location>
        <begin position="12"/>
        <end position="33"/>
    </location>
</feature>
<organism evidence="3 4">
    <name type="scientific">Pythium oligandrum</name>
    <name type="common">Mycoparasitic fungus</name>
    <dbReference type="NCBI Taxonomy" id="41045"/>
    <lineage>
        <taxon>Eukaryota</taxon>
        <taxon>Sar</taxon>
        <taxon>Stramenopiles</taxon>
        <taxon>Oomycota</taxon>
        <taxon>Peronosporomycetes</taxon>
        <taxon>Pythiales</taxon>
        <taxon>Pythiaceae</taxon>
        <taxon>Pythium</taxon>
    </lineage>
</organism>
<dbReference type="EMBL" id="SPLM01000038">
    <property type="protein sequence ID" value="TMW65103.1"/>
    <property type="molecule type" value="Genomic_DNA"/>
</dbReference>
<protein>
    <submittedName>
        <fullName evidence="3">Uncharacterized protein</fullName>
    </submittedName>
</protein>
<comment type="caution">
    <text evidence="3">The sequence shown here is derived from an EMBL/GenBank/DDBJ whole genome shotgun (WGS) entry which is preliminary data.</text>
</comment>
<feature type="region of interest" description="Disordered" evidence="1">
    <location>
        <begin position="643"/>
        <end position="680"/>
    </location>
</feature>
<feature type="transmembrane region" description="Helical" evidence="2">
    <location>
        <begin position="271"/>
        <end position="297"/>
    </location>
</feature>
<evidence type="ECO:0000256" key="2">
    <source>
        <dbReference type="SAM" id="Phobius"/>
    </source>
</evidence>
<feature type="transmembrane region" description="Helical" evidence="2">
    <location>
        <begin position="356"/>
        <end position="383"/>
    </location>
</feature>
<dbReference type="AlphaFoldDB" id="A0A8K1CLE7"/>
<feature type="transmembrane region" description="Helical" evidence="2">
    <location>
        <begin position="505"/>
        <end position="525"/>
    </location>
</feature>
<dbReference type="Proteomes" id="UP000794436">
    <property type="component" value="Unassembled WGS sequence"/>
</dbReference>
<evidence type="ECO:0000313" key="4">
    <source>
        <dbReference type="Proteomes" id="UP000794436"/>
    </source>
</evidence>
<sequence length="680" mass="76970">MAPSLRRCRFPIIRIFLGLLNVASTALTLLSGLRENPLLVMVTGRYDPIRARLRDGSINMEIARDDMLRTQYLTPLQEIGDNFRFVTAPKRNMYSVGEKRSVCMNVDSANATVMGLFYDDVWGKGARRVQMYIFSISAPKCKVLNLKVKWRDSCISSRKGNASACHQYIMENFETLQDNRLIQAGAMKDFGESGAPYLKCLGRPLKSFEFQTDLLTHQAYWAGAAHHLQIQTSDCRAKPLIRNPDWKWGLFEVEAVDDGSETLAALPSPGWFALLISALYSIVSAAMILQGIFAFFLQNPVVRYIPNEVRYAKDHRLARYVMPFMPAAMMLTEDERSIITFKGSLLIASDVWMNHWLYIALSIMDAVTNIRLTYCVFQLGTWYLMMKITPENFIFLCSALTKITWLMCLLHTLISVLLKMSIRSLRSMQMIRTSTRDKLEHYIDGSSMFLSFKLYNILFCVFLFFMIQFHKSPSFMVRQPVYKSGTYGGIPKIANFWGSELVCDLSSILLILAACGQFIGALFMFSRFRLITDNGVMRLLQKRYWFVGWDGLMASQMLGLDPTQSDFLVNGQARTKCSLGTLIQLLYQSGPSSFTHLAGDYIFTGGGFSMEPHKFYFPYKRAVLMGLSKGGKGSVYRKDGVTNATETEKHGHGGKSSHHDLPTTSCTGGRPEDDVEDPSR</sequence>
<keyword evidence="2" id="KW-0812">Transmembrane</keyword>
<keyword evidence="2" id="KW-1133">Transmembrane helix</keyword>
<evidence type="ECO:0000256" key="1">
    <source>
        <dbReference type="SAM" id="MobiDB-lite"/>
    </source>
</evidence>
<reference evidence="3" key="1">
    <citation type="submission" date="2019-03" db="EMBL/GenBank/DDBJ databases">
        <title>Long read genome sequence of the mycoparasitic Pythium oligandrum ATCC 38472 isolated from sugarbeet rhizosphere.</title>
        <authorList>
            <person name="Gaulin E."/>
        </authorList>
    </citation>
    <scope>NUCLEOTIDE SEQUENCE</scope>
    <source>
        <strain evidence="3">ATCC 38472_TT</strain>
    </source>
</reference>
<keyword evidence="4" id="KW-1185">Reference proteome</keyword>
<keyword evidence="2" id="KW-0472">Membrane</keyword>
<dbReference type="OrthoDB" id="152055at2759"/>
<name>A0A8K1CLE7_PYTOL</name>
<accession>A0A8K1CLE7</accession>